<reference evidence="1 2" key="1">
    <citation type="submission" date="2019-08" db="EMBL/GenBank/DDBJ databases">
        <title>In-depth cultivation of the pig gut microbiome towards novel bacterial diversity and tailored functional studies.</title>
        <authorList>
            <person name="Wylensek D."/>
            <person name="Hitch T.C.A."/>
            <person name="Clavel T."/>
        </authorList>
    </citation>
    <scope>NUCLEOTIDE SEQUENCE [LARGE SCALE GENOMIC DNA]</scope>
    <source>
        <strain evidence="1 2">Med78-601-WT-4W-RMD-3</strain>
    </source>
</reference>
<proteinExistence type="predicted"/>
<dbReference type="PANTHER" id="PTHR39450:SF1">
    <property type="entry name" value="DUF1667 DOMAIN-CONTAINING PROTEIN"/>
    <property type="match status" value="1"/>
</dbReference>
<dbReference type="InterPro" id="IPR012460">
    <property type="entry name" value="DUF1667"/>
</dbReference>
<name>A0A844FJ95_9FIRM</name>
<comment type="caution">
    <text evidence="1">The sequence shown here is derived from an EMBL/GenBank/DDBJ whole genome shotgun (WGS) entry which is preliminary data.</text>
</comment>
<dbReference type="AlphaFoldDB" id="A0A844FJ95"/>
<dbReference type="InterPro" id="IPR036593">
    <property type="entry name" value="CPE0013-like_sf"/>
</dbReference>
<dbReference type="Gene3D" id="3.10.530.10">
    <property type="entry name" value="CPE0013-like"/>
    <property type="match status" value="1"/>
</dbReference>
<protein>
    <submittedName>
        <fullName evidence="1">DUF1667 domain-containing protein</fullName>
    </submittedName>
</protein>
<dbReference type="PANTHER" id="PTHR39450">
    <property type="entry name" value="MOLYBDOPTERIN OXIDOREDUCTASE, 4FE-4S CLUSTER-BINDING SUBUNIT"/>
    <property type="match status" value="1"/>
</dbReference>
<sequence length="122" mass="13478">MDVYEKVCIVCPRGCRLTIKKDETSLKGYTVEGNTCKRGAEYGIKEVTNPTRVITSTVKLKSDHLNRLPVVTKGGIPKAKMMESMKVISNVEVKPPVKEGEVIIENLLDTGVDLISSRTVEQ</sequence>
<dbReference type="EMBL" id="VULR01000014">
    <property type="protein sequence ID" value="MSS43988.1"/>
    <property type="molecule type" value="Genomic_DNA"/>
</dbReference>
<evidence type="ECO:0000313" key="1">
    <source>
        <dbReference type="EMBL" id="MSS43988.1"/>
    </source>
</evidence>
<dbReference type="Proteomes" id="UP000462760">
    <property type="component" value="Unassembled WGS sequence"/>
</dbReference>
<organism evidence="1 2">
    <name type="scientific">Anaerosalibacter bizertensis</name>
    <dbReference type="NCBI Taxonomy" id="932217"/>
    <lineage>
        <taxon>Bacteria</taxon>
        <taxon>Bacillati</taxon>
        <taxon>Bacillota</taxon>
        <taxon>Tissierellia</taxon>
        <taxon>Tissierellales</taxon>
        <taxon>Sporanaerobacteraceae</taxon>
        <taxon>Anaerosalibacter</taxon>
    </lineage>
</organism>
<dbReference type="Pfam" id="PF07892">
    <property type="entry name" value="DUF1667"/>
    <property type="match status" value="1"/>
</dbReference>
<gene>
    <name evidence="1" type="ORF">FYJ27_09655</name>
</gene>
<dbReference type="RefSeq" id="WP_326831073.1">
    <property type="nucleotide sequence ID" value="NZ_VULR01000014.1"/>
</dbReference>
<evidence type="ECO:0000313" key="2">
    <source>
        <dbReference type="Proteomes" id="UP000462760"/>
    </source>
</evidence>
<accession>A0A844FJ95</accession>
<dbReference type="SUPFAM" id="SSF160148">
    <property type="entry name" value="CPE0013-like"/>
    <property type="match status" value="1"/>
</dbReference>